<comment type="caution">
    <text evidence="5">The sequence shown here is derived from an EMBL/GenBank/DDBJ whole genome shotgun (WGS) entry which is preliminary data.</text>
</comment>
<dbReference type="InterPro" id="IPR001404">
    <property type="entry name" value="Hsp90_fam"/>
</dbReference>
<dbReference type="CDD" id="cd16927">
    <property type="entry name" value="HATPase_Hsp90-like"/>
    <property type="match status" value="1"/>
</dbReference>
<reference evidence="5 6" key="1">
    <citation type="submission" date="2021-03" db="EMBL/GenBank/DDBJ databases">
        <title>Genomic Encyclopedia of Type Strains, Phase IV (KMG-IV): sequencing the most valuable type-strain genomes for metagenomic binning, comparative biology and taxonomic classification.</title>
        <authorList>
            <person name="Goeker M."/>
        </authorList>
    </citation>
    <scope>NUCLEOTIDE SEQUENCE [LARGE SCALE GENOMIC DNA]</scope>
    <source>
        <strain evidence="5 6">DSM 28650</strain>
    </source>
</reference>
<organism evidence="5 6">
    <name type="scientific">Clostridium punense</name>
    <dbReference type="NCBI Taxonomy" id="1054297"/>
    <lineage>
        <taxon>Bacteria</taxon>
        <taxon>Bacillati</taxon>
        <taxon>Bacillota</taxon>
        <taxon>Clostridia</taxon>
        <taxon>Eubacteriales</taxon>
        <taxon>Clostridiaceae</taxon>
        <taxon>Clostridium</taxon>
    </lineage>
</organism>
<dbReference type="Gene3D" id="3.30.565.10">
    <property type="entry name" value="Histidine kinase-like ATPase, C-terminal domain"/>
    <property type="match status" value="1"/>
</dbReference>
<evidence type="ECO:0000256" key="4">
    <source>
        <dbReference type="ARBA" id="ARBA00023186"/>
    </source>
</evidence>
<gene>
    <name evidence="5" type="ORF">J2Z44_000731</name>
</gene>
<dbReference type="Pfam" id="PF00183">
    <property type="entry name" value="HSP90"/>
    <property type="match status" value="1"/>
</dbReference>
<evidence type="ECO:0000256" key="1">
    <source>
        <dbReference type="ARBA" id="ARBA00008239"/>
    </source>
</evidence>
<dbReference type="Gene3D" id="3.40.50.11260">
    <property type="match status" value="1"/>
</dbReference>
<dbReference type="RefSeq" id="WP_021283413.1">
    <property type="nucleotide sequence ID" value="NZ_JAGGLL010000004.1"/>
</dbReference>
<dbReference type="Gene3D" id="3.30.230.80">
    <property type="match status" value="1"/>
</dbReference>
<dbReference type="NCBIfam" id="NF003555">
    <property type="entry name" value="PRK05218.1"/>
    <property type="match status" value="1"/>
</dbReference>
<proteinExistence type="inferred from homology"/>
<dbReference type="SUPFAM" id="SSF110942">
    <property type="entry name" value="HSP90 C-terminal domain"/>
    <property type="match status" value="1"/>
</dbReference>
<dbReference type="InterPro" id="IPR036890">
    <property type="entry name" value="HATPase_C_sf"/>
</dbReference>
<dbReference type="InterPro" id="IPR020575">
    <property type="entry name" value="Hsp90_N"/>
</dbReference>
<evidence type="ECO:0000313" key="5">
    <source>
        <dbReference type="EMBL" id="MBP2020947.1"/>
    </source>
</evidence>
<dbReference type="InterPro" id="IPR037196">
    <property type="entry name" value="HSP90_C"/>
</dbReference>
<keyword evidence="6" id="KW-1185">Reference proteome</keyword>
<dbReference type="PRINTS" id="PR00775">
    <property type="entry name" value="HEATSHOCK90"/>
</dbReference>
<dbReference type="Proteomes" id="UP001519308">
    <property type="component" value="Unassembled WGS sequence"/>
</dbReference>
<dbReference type="Pfam" id="PF13589">
    <property type="entry name" value="HATPase_c_3"/>
    <property type="match status" value="1"/>
</dbReference>
<dbReference type="EMBL" id="JAGGLL010000004">
    <property type="protein sequence ID" value="MBP2020947.1"/>
    <property type="molecule type" value="Genomic_DNA"/>
</dbReference>
<comment type="similarity">
    <text evidence="1">Belongs to the heat shock protein 90 family.</text>
</comment>
<dbReference type="PANTHER" id="PTHR11528">
    <property type="entry name" value="HEAT SHOCK PROTEIN 90 FAMILY MEMBER"/>
    <property type="match status" value="1"/>
</dbReference>
<dbReference type="SUPFAM" id="SSF54211">
    <property type="entry name" value="Ribosomal protein S5 domain 2-like"/>
    <property type="match status" value="1"/>
</dbReference>
<accession>A0ABS4JZJ5</accession>
<dbReference type="Gene3D" id="1.20.120.790">
    <property type="entry name" value="Heat shock protein 90, C-terminal domain"/>
    <property type="match status" value="1"/>
</dbReference>
<keyword evidence="4" id="KW-0143">Chaperone</keyword>
<dbReference type="SUPFAM" id="SSF55874">
    <property type="entry name" value="ATPase domain of HSP90 chaperone/DNA topoisomerase II/histidine kinase"/>
    <property type="match status" value="1"/>
</dbReference>
<evidence type="ECO:0000313" key="6">
    <source>
        <dbReference type="Proteomes" id="UP001519308"/>
    </source>
</evidence>
<evidence type="ECO:0000256" key="3">
    <source>
        <dbReference type="ARBA" id="ARBA00022840"/>
    </source>
</evidence>
<dbReference type="PIRSF" id="PIRSF002583">
    <property type="entry name" value="Hsp90"/>
    <property type="match status" value="1"/>
</dbReference>
<name>A0ABS4JZJ5_9CLOT</name>
<dbReference type="InterPro" id="IPR020568">
    <property type="entry name" value="Ribosomal_Su5_D2-typ_SF"/>
</dbReference>
<protein>
    <submittedName>
        <fullName evidence="5">Molecular chaperone HtpG</fullName>
    </submittedName>
</protein>
<sequence length="618" mass="71904">MLRENGNISIHTENIMPIIKKWLYSDKDIFVRELISNGSDAINKLKRLSSIGEAKIEAEPKFQIIVSLNKENNTIKFSDNGIGMTAEEIKKYINQVAFSGAEEFIAKYKDKMDEANNIIGHFGLGFYSAFMVSDKVEIDTLSYKEDAESVKWICDGGTEYEITSSERKERGTTITLFISEDSKEFLEEYKLREVINKHCAFLPVEIYLINENEKDEESIEKTPLNEVNPLWLKAPKDCTDEEYKDFYRKVFMDFNEPLFWIHLNVDYPFNLKGILYFPKLKHEFEAVEGEVKLYNNQVFVANNIKEVIPEFLLLLKGVIDCEDIPLNVSRSFLQKDSNVSKISRHIVNKVADKLTGLFKNEREKYNEFWKDINIFIKYGCLRDEKFYDKVKDIIIFKTINDEYVSLKQYLEANKEKHENKVTYISDEKQQAQYIKLFKEQDLDAIVLSSNIDNHFISFLEAHESGVQFNRIDADLRDTLKADVEEVNEELTKEIEEIFKTSINKDKLKYDVESLKTKEVPAIVLLSEQSRRMAEMSAMFGGMDMGAMFPQEETLVINKSNSLINKVVELNKSEDKKELVDLICRHVYDLAMISHKQLDAEAMSEFIKRSNEILLKVIE</sequence>
<keyword evidence="2" id="KW-0547">Nucleotide-binding</keyword>
<evidence type="ECO:0000256" key="2">
    <source>
        <dbReference type="ARBA" id="ARBA00022741"/>
    </source>
</evidence>
<keyword evidence="3" id="KW-0067">ATP-binding</keyword>